<feature type="domain" description="C2H2-type" evidence="2">
    <location>
        <begin position="120"/>
        <end position="148"/>
    </location>
</feature>
<keyword evidence="1" id="KW-0863">Zinc-finger</keyword>
<dbReference type="Proteomes" id="UP000835052">
    <property type="component" value="Unassembled WGS sequence"/>
</dbReference>
<dbReference type="EMBL" id="CAJGYM010000020">
    <property type="protein sequence ID" value="CAD6191332.1"/>
    <property type="molecule type" value="Genomic_DNA"/>
</dbReference>
<keyword evidence="1" id="KW-0862">Zinc</keyword>
<sequence>MNDGPVTKKIRIWNPAVEKSQVDDTVIEKPLDCTAVKSFPMKNFFQNYMQLAPMMINLTQQRQLEEIARRQLFASFQMATHASRLSELAPSQGPSPAKAASSTANPIVQSVLGQTLINENCCAVCGAAFRLTGDLVQHMRNNHRKSKFKRKNDHQ</sequence>
<protein>
    <recommendedName>
        <fullName evidence="2">C2H2-type domain-containing protein</fullName>
    </recommendedName>
</protein>
<proteinExistence type="predicted"/>
<reference evidence="3" key="1">
    <citation type="submission" date="2020-10" db="EMBL/GenBank/DDBJ databases">
        <authorList>
            <person name="Kikuchi T."/>
        </authorList>
    </citation>
    <scope>NUCLEOTIDE SEQUENCE</scope>
    <source>
        <strain evidence="3">NKZ352</strain>
    </source>
</reference>
<name>A0A8S1H834_9PELO</name>
<dbReference type="GO" id="GO:0008270">
    <property type="term" value="F:zinc ion binding"/>
    <property type="evidence" value="ECO:0007669"/>
    <property type="project" value="UniProtKB-KW"/>
</dbReference>
<accession>A0A8S1H834</accession>
<dbReference type="PROSITE" id="PS50157">
    <property type="entry name" value="ZINC_FINGER_C2H2_2"/>
    <property type="match status" value="1"/>
</dbReference>
<evidence type="ECO:0000313" key="3">
    <source>
        <dbReference type="EMBL" id="CAD6191332.1"/>
    </source>
</evidence>
<evidence type="ECO:0000313" key="4">
    <source>
        <dbReference type="Proteomes" id="UP000835052"/>
    </source>
</evidence>
<dbReference type="InterPro" id="IPR013087">
    <property type="entry name" value="Znf_C2H2_type"/>
</dbReference>
<evidence type="ECO:0000256" key="1">
    <source>
        <dbReference type="PROSITE-ProRule" id="PRU00042"/>
    </source>
</evidence>
<keyword evidence="1" id="KW-0479">Metal-binding</keyword>
<organism evidence="3 4">
    <name type="scientific">Caenorhabditis auriculariae</name>
    <dbReference type="NCBI Taxonomy" id="2777116"/>
    <lineage>
        <taxon>Eukaryota</taxon>
        <taxon>Metazoa</taxon>
        <taxon>Ecdysozoa</taxon>
        <taxon>Nematoda</taxon>
        <taxon>Chromadorea</taxon>
        <taxon>Rhabditida</taxon>
        <taxon>Rhabditina</taxon>
        <taxon>Rhabditomorpha</taxon>
        <taxon>Rhabditoidea</taxon>
        <taxon>Rhabditidae</taxon>
        <taxon>Peloderinae</taxon>
        <taxon>Caenorhabditis</taxon>
    </lineage>
</organism>
<gene>
    <name evidence="3" type="ORF">CAUJ_LOCUS7251</name>
</gene>
<dbReference type="PROSITE" id="PS00028">
    <property type="entry name" value="ZINC_FINGER_C2H2_1"/>
    <property type="match status" value="1"/>
</dbReference>
<dbReference type="AlphaFoldDB" id="A0A8S1H834"/>
<evidence type="ECO:0000259" key="2">
    <source>
        <dbReference type="PROSITE" id="PS50157"/>
    </source>
</evidence>
<keyword evidence="4" id="KW-1185">Reference proteome</keyword>
<dbReference type="OrthoDB" id="5814089at2759"/>
<comment type="caution">
    <text evidence="3">The sequence shown here is derived from an EMBL/GenBank/DDBJ whole genome shotgun (WGS) entry which is preliminary data.</text>
</comment>